<evidence type="ECO:0000259" key="2">
    <source>
        <dbReference type="Pfam" id="PF00534"/>
    </source>
</evidence>
<proteinExistence type="predicted"/>
<dbReference type="CDD" id="cd03809">
    <property type="entry name" value="GT4_MtfB-like"/>
    <property type="match status" value="1"/>
</dbReference>
<dbReference type="SUPFAM" id="SSF53756">
    <property type="entry name" value="UDP-Glycosyltransferase/glycogen phosphorylase"/>
    <property type="match status" value="1"/>
</dbReference>
<accession>A0A1F7HJ83</accession>
<dbReference type="AlphaFoldDB" id="A0A1F7HJ83"/>
<sequence length="389" mass="45364">MTIGIDCRLIRQTGVGRYINNLIENLLEIDKKNNYVVFVRKEDFDQVKFKIKNLKLKIIPIDISWHSFREQTQFPKILESQKLDLVHFPYFSVPILYKGPYVITIHDLIIHHFPTGKASTLPGHLYILKVLVYKYVIKKAAQKARKVISVSNSTKEEAIDHLNISSDKIRVIYEGADTENRNHKSSPQMRDPDWKLPAGQTPNKIKNLKLKNKNYFLYVGNAYPHKNLESLIKAFSEFRKYFPKAELVLSGREDFFYKRLREYAKKMKTDENVKFLGFVSDEDLNLLYKKTVALVCPSFMEGFGLPALEAMTNKCLVLASNIPAFHEVLKDNALYFDPYSISDISEKMRTAYLGKFDKEILERGFKRSKEFSWRKMSEETLKIYEESIG</sequence>
<evidence type="ECO:0000313" key="4">
    <source>
        <dbReference type="EMBL" id="OGK31279.1"/>
    </source>
</evidence>
<dbReference type="GO" id="GO:0016757">
    <property type="term" value="F:glycosyltransferase activity"/>
    <property type="evidence" value="ECO:0007669"/>
    <property type="project" value="InterPro"/>
</dbReference>
<dbReference type="Proteomes" id="UP000177199">
    <property type="component" value="Unassembled WGS sequence"/>
</dbReference>
<comment type="caution">
    <text evidence="4">The sequence shown here is derived from an EMBL/GenBank/DDBJ whole genome shotgun (WGS) entry which is preliminary data.</text>
</comment>
<feature type="domain" description="Glycosyltransferase subfamily 4-like N-terminal" evidence="3">
    <location>
        <begin position="14"/>
        <end position="179"/>
    </location>
</feature>
<organism evidence="4 5">
    <name type="scientific">Candidatus Roizmanbacteria bacterium RIFCSPHIGHO2_12_FULL_33_9</name>
    <dbReference type="NCBI Taxonomy" id="1802045"/>
    <lineage>
        <taxon>Bacteria</taxon>
        <taxon>Candidatus Roizmaniibacteriota</taxon>
    </lineage>
</organism>
<dbReference type="PANTHER" id="PTHR46401">
    <property type="entry name" value="GLYCOSYLTRANSFERASE WBBK-RELATED"/>
    <property type="match status" value="1"/>
</dbReference>
<dbReference type="EMBL" id="MFZV01000013">
    <property type="protein sequence ID" value="OGK31279.1"/>
    <property type="molecule type" value="Genomic_DNA"/>
</dbReference>
<dbReference type="GO" id="GO:0009103">
    <property type="term" value="P:lipopolysaccharide biosynthetic process"/>
    <property type="evidence" value="ECO:0007669"/>
    <property type="project" value="TreeGrafter"/>
</dbReference>
<dbReference type="Gene3D" id="3.40.50.2000">
    <property type="entry name" value="Glycogen Phosphorylase B"/>
    <property type="match status" value="2"/>
</dbReference>
<name>A0A1F7HJ83_9BACT</name>
<gene>
    <name evidence="4" type="ORF">A3F29_00245</name>
</gene>
<keyword evidence="1" id="KW-0808">Transferase</keyword>
<evidence type="ECO:0000256" key="1">
    <source>
        <dbReference type="ARBA" id="ARBA00022679"/>
    </source>
</evidence>
<evidence type="ECO:0008006" key="6">
    <source>
        <dbReference type="Google" id="ProtNLM"/>
    </source>
</evidence>
<dbReference type="Pfam" id="PF00534">
    <property type="entry name" value="Glycos_transf_1"/>
    <property type="match status" value="1"/>
</dbReference>
<dbReference type="Pfam" id="PF13439">
    <property type="entry name" value="Glyco_transf_4"/>
    <property type="match status" value="1"/>
</dbReference>
<dbReference type="PANTHER" id="PTHR46401:SF2">
    <property type="entry name" value="GLYCOSYLTRANSFERASE WBBK-RELATED"/>
    <property type="match status" value="1"/>
</dbReference>
<dbReference type="InterPro" id="IPR028098">
    <property type="entry name" value="Glyco_trans_4-like_N"/>
</dbReference>
<evidence type="ECO:0000259" key="3">
    <source>
        <dbReference type="Pfam" id="PF13439"/>
    </source>
</evidence>
<evidence type="ECO:0000313" key="5">
    <source>
        <dbReference type="Proteomes" id="UP000177199"/>
    </source>
</evidence>
<dbReference type="InterPro" id="IPR001296">
    <property type="entry name" value="Glyco_trans_1"/>
</dbReference>
<feature type="domain" description="Glycosyl transferase family 1" evidence="2">
    <location>
        <begin position="204"/>
        <end position="353"/>
    </location>
</feature>
<protein>
    <recommendedName>
        <fullName evidence="6">Glycosyl transferase family 1 domain-containing protein</fullName>
    </recommendedName>
</protein>
<reference evidence="4 5" key="1">
    <citation type="journal article" date="2016" name="Nat. Commun.">
        <title>Thousands of microbial genomes shed light on interconnected biogeochemical processes in an aquifer system.</title>
        <authorList>
            <person name="Anantharaman K."/>
            <person name="Brown C.T."/>
            <person name="Hug L.A."/>
            <person name="Sharon I."/>
            <person name="Castelle C.J."/>
            <person name="Probst A.J."/>
            <person name="Thomas B.C."/>
            <person name="Singh A."/>
            <person name="Wilkins M.J."/>
            <person name="Karaoz U."/>
            <person name="Brodie E.L."/>
            <person name="Williams K.H."/>
            <person name="Hubbard S.S."/>
            <person name="Banfield J.F."/>
        </authorList>
    </citation>
    <scope>NUCLEOTIDE SEQUENCE [LARGE SCALE GENOMIC DNA]</scope>
</reference>